<evidence type="ECO:0000256" key="1">
    <source>
        <dbReference type="ARBA" id="ARBA00004651"/>
    </source>
</evidence>
<keyword evidence="10" id="KW-1185">Reference proteome</keyword>
<feature type="transmembrane region" description="Helical" evidence="7">
    <location>
        <begin position="1002"/>
        <end position="1023"/>
    </location>
</feature>
<feature type="transmembrane region" description="Helical" evidence="7">
    <location>
        <begin position="539"/>
        <end position="559"/>
    </location>
</feature>
<protein>
    <submittedName>
        <fullName evidence="9">Peptide ABC transporter permease</fullName>
    </submittedName>
</protein>
<dbReference type="Proteomes" id="UP000189677">
    <property type="component" value="Chromosome"/>
</dbReference>
<dbReference type="RefSeq" id="WP_078077295.1">
    <property type="nucleotide sequence ID" value="NZ_CP018047.1"/>
</dbReference>
<dbReference type="PANTHER" id="PTHR30572:SF4">
    <property type="entry name" value="ABC TRANSPORTER PERMEASE YTRF"/>
    <property type="match status" value="1"/>
</dbReference>
<feature type="transmembrane region" description="Helical" evidence="7">
    <location>
        <begin position="304"/>
        <end position="326"/>
    </location>
</feature>
<feature type="transmembrane region" description="Helical" evidence="7">
    <location>
        <begin position="440"/>
        <end position="457"/>
    </location>
</feature>
<keyword evidence="4 7" id="KW-1133">Transmembrane helix</keyword>
<evidence type="ECO:0000256" key="7">
    <source>
        <dbReference type="SAM" id="Phobius"/>
    </source>
</evidence>
<dbReference type="OrthoDB" id="5101691at2"/>
<feature type="domain" description="ABC3 transporter permease C-terminal" evidence="8">
    <location>
        <begin position="1006"/>
        <end position="1123"/>
    </location>
</feature>
<dbReference type="EMBL" id="CP018047">
    <property type="protein sequence ID" value="AQU68677.1"/>
    <property type="molecule type" value="Genomic_DNA"/>
</dbReference>
<evidence type="ECO:0000259" key="8">
    <source>
        <dbReference type="Pfam" id="PF02687"/>
    </source>
</evidence>
<comment type="similarity">
    <text evidence="6">Belongs to the ABC-4 integral membrane protein family.</text>
</comment>
<feature type="domain" description="ABC3 transporter permease C-terminal" evidence="8">
    <location>
        <begin position="306"/>
        <end position="419"/>
    </location>
</feature>
<keyword evidence="3 7" id="KW-0812">Transmembrane</keyword>
<name>A0A1U9QWX4_STRNV</name>
<evidence type="ECO:0000256" key="4">
    <source>
        <dbReference type="ARBA" id="ARBA00022989"/>
    </source>
</evidence>
<evidence type="ECO:0000256" key="3">
    <source>
        <dbReference type="ARBA" id="ARBA00022692"/>
    </source>
</evidence>
<dbReference type="GO" id="GO:0022857">
    <property type="term" value="F:transmembrane transporter activity"/>
    <property type="evidence" value="ECO:0007669"/>
    <property type="project" value="TreeGrafter"/>
</dbReference>
<feature type="transmembrane region" description="Helical" evidence="7">
    <location>
        <begin position="1056"/>
        <end position="1082"/>
    </location>
</feature>
<gene>
    <name evidence="9" type="ORF">BBN63_23220</name>
</gene>
<comment type="subcellular location">
    <subcellularLocation>
        <location evidence="1">Cell membrane</location>
        <topology evidence="1">Multi-pass membrane protein</topology>
    </subcellularLocation>
</comment>
<feature type="transmembrane region" description="Helical" evidence="7">
    <location>
        <begin position="398"/>
        <end position="419"/>
    </location>
</feature>
<accession>A0A1U9QWX4</accession>
<dbReference type="Pfam" id="PF02687">
    <property type="entry name" value="FtsX"/>
    <property type="match status" value="2"/>
</dbReference>
<evidence type="ECO:0000313" key="9">
    <source>
        <dbReference type="EMBL" id="AQU68677.1"/>
    </source>
</evidence>
<evidence type="ECO:0000256" key="2">
    <source>
        <dbReference type="ARBA" id="ARBA00022475"/>
    </source>
</evidence>
<dbReference type="GO" id="GO:0005886">
    <property type="term" value="C:plasma membrane"/>
    <property type="evidence" value="ECO:0007669"/>
    <property type="project" value="UniProtKB-SubCell"/>
</dbReference>
<organism evidence="9 10">
    <name type="scientific">Streptomyces niveus</name>
    <name type="common">Streptomyces spheroides</name>
    <dbReference type="NCBI Taxonomy" id="193462"/>
    <lineage>
        <taxon>Bacteria</taxon>
        <taxon>Bacillati</taxon>
        <taxon>Actinomycetota</taxon>
        <taxon>Actinomycetes</taxon>
        <taxon>Kitasatosporales</taxon>
        <taxon>Streptomycetaceae</taxon>
        <taxon>Streptomyces</taxon>
    </lineage>
</organism>
<dbReference type="KEGG" id="snw:BBN63_23220"/>
<evidence type="ECO:0000313" key="10">
    <source>
        <dbReference type="Proteomes" id="UP000189677"/>
    </source>
</evidence>
<dbReference type="AlphaFoldDB" id="A0A1U9QWX4"/>
<feature type="transmembrane region" description="Helical" evidence="7">
    <location>
        <begin position="347"/>
        <end position="370"/>
    </location>
</feature>
<reference evidence="9 10" key="1">
    <citation type="submission" date="2016-11" db="EMBL/GenBank/DDBJ databases">
        <title>Complete genome sequence of Streptomyces niveus SCSIO 3406.</title>
        <authorList>
            <person name="Zhu Q."/>
            <person name="Cheng W."/>
            <person name="Song Y."/>
            <person name="Li Q."/>
            <person name="Ju J."/>
        </authorList>
    </citation>
    <scope>NUCLEOTIDE SEQUENCE [LARGE SCALE GENOMIC DNA]</scope>
    <source>
        <strain evidence="9 10">SCSIO 3406</strain>
    </source>
</reference>
<evidence type="ECO:0000256" key="6">
    <source>
        <dbReference type="ARBA" id="ARBA00038076"/>
    </source>
</evidence>
<dbReference type="InterPro" id="IPR050250">
    <property type="entry name" value="Macrolide_Exporter_MacB"/>
</dbReference>
<evidence type="ECO:0000256" key="5">
    <source>
        <dbReference type="ARBA" id="ARBA00023136"/>
    </source>
</evidence>
<feature type="transmembrane region" description="Helical" evidence="7">
    <location>
        <begin position="477"/>
        <end position="502"/>
    </location>
</feature>
<sequence length="1137" mass="117470">MTGFVFLRVRAHRLLLAAALLAVLLTTSVLSALTAFSGSIGDAALRHTLQGREAASAALVISAQVPAEDREAANEAANEVARKSFDGLPVTVGKLERSGSYALPRGLQPPDAREGDPDLTHFATLDRSRVRLVTGAWPAGGDATGDSTADEPVQAAFPEVAATQLGLKTGTRLTLVDRLGDEPLTILVTGVYRPADLTDPYWKLDTLGGHGVRTVTFTTYGPLLTDPALFDSGRLSAGDLSWLAAADFRSVTTARIDSLRTAAEREPKTLAARPVFADGVNVSTALPGVLDRTERALLVSRSTLLIVAVQLVLLAGYALLLVARLLSSERTGETDLLRARGGSRRRLLWLTAVEALLLALPAALCAPLLAGPLTRLLADSGRLTEIGLRLGDTSTAEVWLTGVGVALACAAAVVAPALASAGATRLRGGRAKPLPGPVRAGADVGLLVIAAVAYWQLDRQTATSGGGALSGDSRGELGIDPLLVAAPALALLAGTVLTLRLLPPVARLAERRAANGAGLSSALAGWQFSRRPLRGAGPVLLLVLAVAMGMLAIGQSASWDRSQKDQADFRTGASLRVATDRPGDPGQAGIYAALPGVREAAPAHRATSELAGNRMATVLALDTAHAQERMLLRDDTAGLSGDEGAARLLDAVKPAGAARPGTPLPDGTRQLRITLRLTDTGAGDGVSPTGSVPFTTVVIEDRYGVGHRMPVGEVPVDGRPHTVTLDLTGAADAVTGPEARTTPLAPAEPLALTGLELVSTAPQGRSETHRLRVEALRSLDADGAVRPVDVDKDSDWRATRLSSLDGEADPEVPLKPAVSASAPLALSYETGISPQTGHFLDPARNVTVHVSAARAEPPAVLPGIATETFLRAAGAKTGQNVDVQVSGQRLRVKIVRSVGQLPTTGAGALSARAASETVGGGRPGDGGGLLVDLRTVNEVLAERRVASLAPTEWWLSTAPDRTTEIAETLRKRSDLDPAQVLVRDETADELLSDPLGVGPQSALTAAAIAAAALAAVGFAVSAAGSQRERAAEFALLRALGTPRRQLARLIATEQGVLLSVALLVGLALGAVLTRAVVPLVVLTGQATQPVPRVLVELPTGQVAALLAGVSALPLLMIASLALRRTDPTVTLRERGGN</sequence>
<dbReference type="InterPro" id="IPR003838">
    <property type="entry name" value="ABC3_permease_C"/>
</dbReference>
<keyword evidence="2" id="KW-1003">Cell membrane</keyword>
<feature type="transmembrane region" description="Helical" evidence="7">
    <location>
        <begin position="1102"/>
        <end position="1122"/>
    </location>
</feature>
<proteinExistence type="inferred from homology"/>
<dbReference type="PANTHER" id="PTHR30572">
    <property type="entry name" value="MEMBRANE COMPONENT OF TRANSPORTER-RELATED"/>
    <property type="match status" value="1"/>
</dbReference>
<keyword evidence="5 7" id="KW-0472">Membrane</keyword>